<dbReference type="PANTHER" id="PTHR40077:SF1">
    <property type="entry name" value="MEMBRANE PROTEIN"/>
    <property type="match status" value="1"/>
</dbReference>
<dbReference type="NCBIfam" id="TIGR03954">
    <property type="entry name" value="integ_memb_HG"/>
    <property type="match status" value="1"/>
</dbReference>
<dbReference type="PANTHER" id="PTHR40077">
    <property type="entry name" value="MEMBRANE PROTEIN-RELATED"/>
    <property type="match status" value="1"/>
</dbReference>
<protein>
    <recommendedName>
        <fullName evidence="7">DUF3817 domain-containing protein</fullName>
    </recommendedName>
</protein>
<evidence type="ECO:0000313" key="9">
    <source>
        <dbReference type="Proteomes" id="UP001500635"/>
    </source>
</evidence>
<proteinExistence type="predicted"/>
<feature type="transmembrane region" description="Helical" evidence="6">
    <location>
        <begin position="45"/>
        <end position="65"/>
    </location>
</feature>
<dbReference type="EMBL" id="BAABFR010000011">
    <property type="protein sequence ID" value="GAA4387178.1"/>
    <property type="molecule type" value="Genomic_DNA"/>
</dbReference>
<comment type="subcellular location">
    <subcellularLocation>
        <location evidence="1">Cell membrane</location>
        <topology evidence="1">Multi-pass membrane protein</topology>
    </subcellularLocation>
</comment>
<dbReference type="RefSeq" id="WP_344992120.1">
    <property type="nucleotide sequence ID" value="NZ_BAABFR010000011.1"/>
</dbReference>
<name>A0ABP8J9V5_9ACTN</name>
<evidence type="ECO:0000259" key="7">
    <source>
        <dbReference type="Pfam" id="PF12823"/>
    </source>
</evidence>
<evidence type="ECO:0000256" key="4">
    <source>
        <dbReference type="ARBA" id="ARBA00022989"/>
    </source>
</evidence>
<keyword evidence="4 6" id="KW-1133">Transmembrane helix</keyword>
<dbReference type="Pfam" id="PF12823">
    <property type="entry name" value="DUF3817"/>
    <property type="match status" value="1"/>
</dbReference>
<feature type="transmembrane region" description="Helical" evidence="6">
    <location>
        <begin position="12"/>
        <end position="33"/>
    </location>
</feature>
<keyword evidence="2" id="KW-1003">Cell membrane</keyword>
<comment type="caution">
    <text evidence="8">The sequence shown here is derived from an EMBL/GenBank/DDBJ whole genome shotgun (WGS) entry which is preliminary data.</text>
</comment>
<evidence type="ECO:0000256" key="3">
    <source>
        <dbReference type="ARBA" id="ARBA00022692"/>
    </source>
</evidence>
<accession>A0ABP8J9V5</accession>
<evidence type="ECO:0000256" key="5">
    <source>
        <dbReference type="ARBA" id="ARBA00023136"/>
    </source>
</evidence>
<evidence type="ECO:0000313" key="8">
    <source>
        <dbReference type="EMBL" id="GAA4387178.1"/>
    </source>
</evidence>
<evidence type="ECO:0000256" key="1">
    <source>
        <dbReference type="ARBA" id="ARBA00004651"/>
    </source>
</evidence>
<reference evidence="9" key="1">
    <citation type="journal article" date="2019" name="Int. J. Syst. Evol. Microbiol.">
        <title>The Global Catalogue of Microorganisms (GCM) 10K type strain sequencing project: providing services to taxonomists for standard genome sequencing and annotation.</title>
        <authorList>
            <consortium name="The Broad Institute Genomics Platform"/>
            <consortium name="The Broad Institute Genome Sequencing Center for Infectious Disease"/>
            <person name="Wu L."/>
            <person name="Ma J."/>
        </authorList>
    </citation>
    <scope>NUCLEOTIDE SEQUENCE [LARGE SCALE GENOMIC DNA]</scope>
    <source>
        <strain evidence="9">JCM 17688</strain>
    </source>
</reference>
<gene>
    <name evidence="8" type="ORF">GCM10023147_11310</name>
</gene>
<dbReference type="Proteomes" id="UP001500635">
    <property type="component" value="Unassembled WGS sequence"/>
</dbReference>
<sequence>MSLGTTAKVVTAFKIVAVVEALTWVALLIGMYFKWVEGHASAVQAPGMTHGIVFIVLVVLTLAVARLQRWNLVTVGLALAATVLPFCSVVFEVWAARTGRLDPVGAPRSPGREPASVR</sequence>
<keyword evidence="3 6" id="KW-0812">Transmembrane</keyword>
<organism evidence="8 9">
    <name type="scientific">Tsukamurella soli</name>
    <dbReference type="NCBI Taxonomy" id="644556"/>
    <lineage>
        <taxon>Bacteria</taxon>
        <taxon>Bacillati</taxon>
        <taxon>Actinomycetota</taxon>
        <taxon>Actinomycetes</taxon>
        <taxon>Mycobacteriales</taxon>
        <taxon>Tsukamurellaceae</taxon>
        <taxon>Tsukamurella</taxon>
    </lineage>
</organism>
<keyword evidence="5 6" id="KW-0472">Membrane</keyword>
<evidence type="ECO:0000256" key="6">
    <source>
        <dbReference type="SAM" id="Phobius"/>
    </source>
</evidence>
<dbReference type="InterPro" id="IPR023845">
    <property type="entry name" value="DUF3817_TM"/>
</dbReference>
<evidence type="ECO:0000256" key="2">
    <source>
        <dbReference type="ARBA" id="ARBA00022475"/>
    </source>
</evidence>
<feature type="domain" description="DUF3817" evidence="7">
    <location>
        <begin position="11"/>
        <end position="97"/>
    </location>
</feature>
<feature type="transmembrane region" description="Helical" evidence="6">
    <location>
        <begin position="72"/>
        <end position="95"/>
    </location>
</feature>
<keyword evidence="9" id="KW-1185">Reference proteome</keyword>